<dbReference type="InterPro" id="IPR000719">
    <property type="entry name" value="Prot_kinase_dom"/>
</dbReference>
<feature type="domain" description="Protein kinase" evidence="6">
    <location>
        <begin position="1"/>
        <end position="90"/>
    </location>
</feature>
<sequence length="90" mass="10222">MGIADDLTFLHGHDIIHRDLHSKNILINEEKSIIADLGLSKQINEDSNNSTLQGMIPYEDHKCLVHDLHNEYKHDKKSNAISCNSQGNFK</sequence>
<keyword evidence="5" id="KW-0067">ATP-binding</keyword>
<name>A0A8H3XJ56_GIGMA</name>
<gene>
    <name evidence="7" type="ORF">F8M41_026217</name>
</gene>
<dbReference type="InterPro" id="IPR011009">
    <property type="entry name" value="Kinase-like_dom_sf"/>
</dbReference>
<evidence type="ECO:0000259" key="6">
    <source>
        <dbReference type="PROSITE" id="PS50011"/>
    </source>
</evidence>
<dbReference type="GO" id="GO:0030036">
    <property type="term" value="P:actin cytoskeleton organization"/>
    <property type="evidence" value="ECO:0007669"/>
    <property type="project" value="TreeGrafter"/>
</dbReference>
<evidence type="ECO:0000256" key="5">
    <source>
        <dbReference type="ARBA" id="ARBA00022840"/>
    </source>
</evidence>
<evidence type="ECO:0000256" key="1">
    <source>
        <dbReference type="ARBA" id="ARBA00022527"/>
    </source>
</evidence>
<comment type="caution">
    <text evidence="7">The sequence shown here is derived from an EMBL/GenBank/DDBJ whole genome shotgun (WGS) entry which is preliminary data.</text>
</comment>
<dbReference type="PANTHER" id="PTHR46485">
    <property type="entry name" value="LIM DOMAIN KINASE 1"/>
    <property type="match status" value="1"/>
</dbReference>
<dbReference type="EMBL" id="WTPW01000969">
    <property type="protein sequence ID" value="KAF0465724.1"/>
    <property type="molecule type" value="Genomic_DNA"/>
</dbReference>
<evidence type="ECO:0000313" key="8">
    <source>
        <dbReference type="Proteomes" id="UP000439903"/>
    </source>
</evidence>
<reference evidence="7 8" key="1">
    <citation type="journal article" date="2019" name="Environ. Microbiol.">
        <title>At the nexus of three kingdoms: the genome of the mycorrhizal fungus Gigaspora margarita provides insights into plant, endobacterial and fungal interactions.</title>
        <authorList>
            <person name="Venice F."/>
            <person name="Ghignone S."/>
            <person name="Salvioli di Fossalunga A."/>
            <person name="Amselem J."/>
            <person name="Novero M."/>
            <person name="Xianan X."/>
            <person name="Sedzielewska Toro K."/>
            <person name="Morin E."/>
            <person name="Lipzen A."/>
            <person name="Grigoriev I.V."/>
            <person name="Henrissat B."/>
            <person name="Martin F.M."/>
            <person name="Bonfante P."/>
        </authorList>
    </citation>
    <scope>NUCLEOTIDE SEQUENCE [LARGE SCALE GENOMIC DNA]</scope>
    <source>
        <strain evidence="7 8">BEG34</strain>
    </source>
</reference>
<dbReference type="Gene3D" id="1.10.510.10">
    <property type="entry name" value="Transferase(Phosphotransferase) domain 1"/>
    <property type="match status" value="1"/>
</dbReference>
<accession>A0A8H3XJ56</accession>
<keyword evidence="8" id="KW-1185">Reference proteome</keyword>
<dbReference type="GO" id="GO:0005634">
    <property type="term" value="C:nucleus"/>
    <property type="evidence" value="ECO:0007669"/>
    <property type="project" value="TreeGrafter"/>
</dbReference>
<dbReference type="GO" id="GO:0004674">
    <property type="term" value="F:protein serine/threonine kinase activity"/>
    <property type="evidence" value="ECO:0007669"/>
    <property type="project" value="UniProtKB-KW"/>
</dbReference>
<protein>
    <submittedName>
        <fullName evidence="7">Kinase-like protein</fullName>
    </submittedName>
</protein>
<proteinExistence type="predicted"/>
<dbReference type="GO" id="GO:0005737">
    <property type="term" value="C:cytoplasm"/>
    <property type="evidence" value="ECO:0007669"/>
    <property type="project" value="TreeGrafter"/>
</dbReference>
<evidence type="ECO:0000313" key="7">
    <source>
        <dbReference type="EMBL" id="KAF0465724.1"/>
    </source>
</evidence>
<keyword evidence="1" id="KW-0723">Serine/threonine-protein kinase</keyword>
<organism evidence="7 8">
    <name type="scientific">Gigaspora margarita</name>
    <dbReference type="NCBI Taxonomy" id="4874"/>
    <lineage>
        <taxon>Eukaryota</taxon>
        <taxon>Fungi</taxon>
        <taxon>Fungi incertae sedis</taxon>
        <taxon>Mucoromycota</taxon>
        <taxon>Glomeromycotina</taxon>
        <taxon>Glomeromycetes</taxon>
        <taxon>Diversisporales</taxon>
        <taxon>Gigasporaceae</taxon>
        <taxon>Gigaspora</taxon>
    </lineage>
</organism>
<dbReference type="AlphaFoldDB" id="A0A8H3XJ56"/>
<dbReference type="SUPFAM" id="SSF56112">
    <property type="entry name" value="Protein kinase-like (PK-like)"/>
    <property type="match status" value="1"/>
</dbReference>
<evidence type="ECO:0000256" key="3">
    <source>
        <dbReference type="ARBA" id="ARBA00022741"/>
    </source>
</evidence>
<dbReference type="Proteomes" id="UP000439903">
    <property type="component" value="Unassembled WGS sequence"/>
</dbReference>
<keyword evidence="4 7" id="KW-0418">Kinase</keyword>
<keyword evidence="2" id="KW-0808">Transferase</keyword>
<evidence type="ECO:0000256" key="4">
    <source>
        <dbReference type="ARBA" id="ARBA00022777"/>
    </source>
</evidence>
<keyword evidence="3" id="KW-0547">Nucleotide-binding</keyword>
<dbReference type="Pfam" id="PF00069">
    <property type="entry name" value="Pkinase"/>
    <property type="match status" value="1"/>
</dbReference>
<dbReference type="InterPro" id="IPR050940">
    <property type="entry name" value="Actin_reg-Ser/Thr_kinase"/>
</dbReference>
<dbReference type="GO" id="GO:0005524">
    <property type="term" value="F:ATP binding"/>
    <property type="evidence" value="ECO:0007669"/>
    <property type="project" value="UniProtKB-KW"/>
</dbReference>
<evidence type="ECO:0000256" key="2">
    <source>
        <dbReference type="ARBA" id="ARBA00022679"/>
    </source>
</evidence>
<dbReference type="OrthoDB" id="2447406at2759"/>
<dbReference type="PROSITE" id="PS50011">
    <property type="entry name" value="PROTEIN_KINASE_DOM"/>
    <property type="match status" value="1"/>
</dbReference>
<dbReference type="PANTHER" id="PTHR46485:SF5">
    <property type="entry name" value="CENTER DIVIDER, ISOFORM A"/>
    <property type="match status" value="1"/>
</dbReference>